<dbReference type="OrthoDB" id="5978656at2759"/>
<sequence>MASATLPNSISVSPSSFHPESTVGGWAFSLRRHGSLATGFPMDNINNLQPKGIMRRSIASIQRDNISTNTWTSTSPSIQKESAPLLDTLKASASLDVAGFHFPGHNRGGAAPPLLSELIGMETFKHDLPELQELDNLFAPTGPILHAQKQAAELFGSSETWFLVGGTTCGVHASIMATCSPGDNLILQRNSHISAISGMVFSGVMPKYIIPEYNSRWDIAGTIDLLKVKKAFSDLKDQGRKVGAVLVTSPTYQGVCCDSLEKITDFCHLKGVPVIVDEAHGAHFKFDPTLPKTALEQGADLAVQSTHKVLSSLTQSSMLHVQGELVDRGRVGRCLQALQSSSPSYLLLASLDAVRAQLSKKPDTIFKEAIALAREATLGILEASCVSVLSSKDFVGSPKVDPLRVTVGVWELGLSGYEADDILIKKYGVISELAGARSLTFAVTLGSCREHVKKLIHAIESLAWRSLGENELDSDRRKGNEVNECFPFHHIHIAMSPRDAFFASKTRANLEESIGKICGEIICPYPPGIPLLFPGEIISERTLAYLMDIRDGGAVISGAADPHLLSILICDV</sequence>
<dbReference type="KEGG" id="atr:18430669"/>
<dbReference type="InterPro" id="IPR036633">
    <property type="entry name" value="Prn/Lys/Arg_de-COase_C_sf"/>
</dbReference>
<proteinExistence type="inferred from homology"/>
<evidence type="ECO:0000259" key="6">
    <source>
        <dbReference type="PROSITE" id="PS00703"/>
    </source>
</evidence>
<gene>
    <name evidence="7" type="ORF">AMTR_s00087p00025210</name>
</gene>
<dbReference type="Gene3D" id="3.40.640.10">
    <property type="entry name" value="Type I PLP-dependent aspartate aminotransferase-like (Major domain)"/>
    <property type="match status" value="1"/>
</dbReference>
<organism evidence="7 8">
    <name type="scientific">Amborella trichopoda</name>
    <dbReference type="NCBI Taxonomy" id="13333"/>
    <lineage>
        <taxon>Eukaryota</taxon>
        <taxon>Viridiplantae</taxon>
        <taxon>Streptophyta</taxon>
        <taxon>Embryophyta</taxon>
        <taxon>Tracheophyta</taxon>
        <taxon>Spermatophyta</taxon>
        <taxon>Magnoliopsida</taxon>
        <taxon>Amborellales</taxon>
        <taxon>Amborellaceae</taxon>
        <taxon>Amborella</taxon>
    </lineage>
</organism>
<dbReference type="STRING" id="13333.W1NY50"/>
<keyword evidence="8" id="KW-1185">Reference proteome</keyword>
<dbReference type="Gene3D" id="3.90.100.10">
    <property type="entry name" value="Orn/Lys/Arg decarboxylase, C-terminal domain"/>
    <property type="match status" value="1"/>
</dbReference>
<dbReference type="SUPFAM" id="SSF55904">
    <property type="entry name" value="Ornithine decarboxylase C-terminal domain"/>
    <property type="match status" value="1"/>
</dbReference>
<dbReference type="InterPro" id="IPR000310">
    <property type="entry name" value="Orn/Lys/Arg_deCO2ase_major_dom"/>
</dbReference>
<keyword evidence="3" id="KW-0210">Decarboxylase</keyword>
<evidence type="ECO:0000313" key="8">
    <source>
        <dbReference type="Proteomes" id="UP000017836"/>
    </source>
</evidence>
<protein>
    <recommendedName>
        <fullName evidence="6">Orn/Lys/Arg decarboxylases family 1 pyridoxal-P attachment site domain-containing protein</fullName>
    </recommendedName>
</protein>
<dbReference type="GO" id="GO:0016831">
    <property type="term" value="F:carboxy-lyase activity"/>
    <property type="evidence" value="ECO:0007669"/>
    <property type="project" value="UniProtKB-KW"/>
</dbReference>
<dbReference type="InterPro" id="IPR015421">
    <property type="entry name" value="PyrdxlP-dep_Trfase_major"/>
</dbReference>
<dbReference type="SUPFAM" id="SSF53383">
    <property type="entry name" value="PLP-dependent transferases"/>
    <property type="match status" value="1"/>
</dbReference>
<reference evidence="8" key="1">
    <citation type="journal article" date="2013" name="Science">
        <title>The Amborella genome and the evolution of flowering plants.</title>
        <authorList>
            <consortium name="Amborella Genome Project"/>
        </authorList>
    </citation>
    <scope>NUCLEOTIDE SEQUENCE [LARGE SCALE GENOMIC DNA]</scope>
</reference>
<dbReference type="CDD" id="cd00615">
    <property type="entry name" value="Orn_deC_like"/>
    <property type="match status" value="1"/>
</dbReference>
<dbReference type="OMA" id="MMEAPGG"/>
<dbReference type="InterPro" id="IPR008286">
    <property type="entry name" value="Prn/Lys/Arg_de-COase_C"/>
</dbReference>
<dbReference type="Proteomes" id="UP000017836">
    <property type="component" value="Unassembled WGS sequence"/>
</dbReference>
<keyword evidence="5" id="KW-0456">Lyase</keyword>
<dbReference type="EMBL" id="KI394524">
    <property type="protein sequence ID" value="ERN02557.1"/>
    <property type="molecule type" value="Genomic_DNA"/>
</dbReference>
<dbReference type="Gramene" id="ERN02557">
    <property type="protein sequence ID" value="ERN02557"/>
    <property type="gene ID" value="AMTR_s00087p00025210"/>
</dbReference>
<evidence type="ECO:0000256" key="1">
    <source>
        <dbReference type="ARBA" id="ARBA00001933"/>
    </source>
</evidence>
<dbReference type="AlphaFoldDB" id="W1NY50"/>
<dbReference type="InterPro" id="IPR015424">
    <property type="entry name" value="PyrdxlP-dep_Trfase"/>
</dbReference>
<dbReference type="PROSITE" id="PS00703">
    <property type="entry name" value="OKR_DC_1"/>
    <property type="match status" value="1"/>
</dbReference>
<dbReference type="Pfam" id="PF01276">
    <property type="entry name" value="OKR_DC_1"/>
    <property type="match status" value="1"/>
</dbReference>
<dbReference type="eggNOG" id="ENOG502QWPE">
    <property type="taxonomic scope" value="Eukaryota"/>
</dbReference>
<evidence type="ECO:0000256" key="3">
    <source>
        <dbReference type="ARBA" id="ARBA00022793"/>
    </source>
</evidence>
<comment type="cofactor">
    <cofactor evidence="1">
        <name>pyridoxal 5'-phosphate</name>
        <dbReference type="ChEBI" id="CHEBI:597326"/>
    </cofactor>
</comment>
<evidence type="ECO:0000256" key="4">
    <source>
        <dbReference type="ARBA" id="ARBA00022898"/>
    </source>
</evidence>
<dbReference type="InterPro" id="IPR052357">
    <property type="entry name" value="Orn_Lys_Arg_decarboxylase-I"/>
</dbReference>
<evidence type="ECO:0000313" key="7">
    <source>
        <dbReference type="EMBL" id="ERN02557.1"/>
    </source>
</evidence>
<comment type="similarity">
    <text evidence="2">Belongs to the Orn/Lys/Arg decarboxylase class-I family.</text>
</comment>
<evidence type="ECO:0000256" key="5">
    <source>
        <dbReference type="ARBA" id="ARBA00023239"/>
    </source>
</evidence>
<evidence type="ECO:0000256" key="2">
    <source>
        <dbReference type="ARBA" id="ARBA00010671"/>
    </source>
</evidence>
<keyword evidence="4" id="KW-0663">Pyridoxal phosphate</keyword>
<accession>W1NY50</accession>
<name>W1NY50_AMBTC</name>
<dbReference type="PANTHER" id="PTHR43277:SF4">
    <property type="entry name" value="ARGININE DECARBOXYLASE"/>
    <property type="match status" value="1"/>
</dbReference>
<feature type="domain" description="Orn/Lys/Arg decarboxylases family 1 pyridoxal-P attachment site" evidence="6">
    <location>
        <begin position="303"/>
        <end position="317"/>
    </location>
</feature>
<dbReference type="Pfam" id="PF03711">
    <property type="entry name" value="OKR_DC_1_C"/>
    <property type="match status" value="1"/>
</dbReference>
<dbReference type="PANTHER" id="PTHR43277">
    <property type="entry name" value="ARGININE DECARBOXYLASE"/>
    <property type="match status" value="1"/>
</dbReference>
<dbReference type="HOGENOM" id="CLU_025925_2_0_1"/>